<evidence type="ECO:0000313" key="1">
    <source>
        <dbReference type="EMBL" id="MBO3274117.1"/>
    </source>
</evidence>
<protein>
    <submittedName>
        <fullName evidence="1">Uncharacterized protein</fullName>
    </submittedName>
</protein>
<keyword evidence="2" id="KW-1185">Reference proteome</keyword>
<name>A0ABS3TKF6_9PSED</name>
<gene>
    <name evidence="1" type="ORF">JFY56_02645</name>
</gene>
<proteinExistence type="predicted"/>
<dbReference type="Proteomes" id="UP000669060">
    <property type="component" value="Unassembled WGS sequence"/>
</dbReference>
<sequence length="88" mass="9810">MLAIMQNGYARLKLERQVGSVGKYGIWEFHCAENSQMFAGLQAGRHAAVLPAEPKEGQEVEFFALLKPGAPQEEWKLLGKGTATFKRF</sequence>
<comment type="caution">
    <text evidence="1">The sequence shown here is derived from an EMBL/GenBank/DDBJ whole genome shotgun (WGS) entry which is preliminary data.</text>
</comment>
<evidence type="ECO:0000313" key="2">
    <source>
        <dbReference type="Proteomes" id="UP000669060"/>
    </source>
</evidence>
<reference evidence="1 2" key="1">
    <citation type="submission" date="2020-12" db="EMBL/GenBank/DDBJ databases">
        <title>Pseudomonas schmalbachii sp. nov. isolated from millipede gut.</title>
        <authorList>
            <person name="Shelomi M."/>
        </authorList>
    </citation>
    <scope>NUCLEOTIDE SEQUENCE [LARGE SCALE GENOMIC DNA]</scope>
    <source>
        <strain evidence="1 2">Milli4</strain>
    </source>
</reference>
<dbReference type="EMBL" id="JAELYA010000001">
    <property type="protein sequence ID" value="MBO3274117.1"/>
    <property type="molecule type" value="Genomic_DNA"/>
</dbReference>
<organism evidence="1 2">
    <name type="scientific">Pseudomonas schmalbachii</name>
    <dbReference type="NCBI Taxonomy" id="2816993"/>
    <lineage>
        <taxon>Bacteria</taxon>
        <taxon>Pseudomonadati</taxon>
        <taxon>Pseudomonadota</taxon>
        <taxon>Gammaproteobacteria</taxon>
        <taxon>Pseudomonadales</taxon>
        <taxon>Pseudomonadaceae</taxon>
        <taxon>Pseudomonas</taxon>
    </lineage>
</organism>
<accession>A0ABS3TKF6</accession>
<dbReference type="RefSeq" id="WP_208311916.1">
    <property type="nucleotide sequence ID" value="NZ_JAELYA010000001.1"/>
</dbReference>